<accession>A0A7G9GXI7</accession>
<proteinExistence type="predicted"/>
<dbReference type="Proteomes" id="UP000515913">
    <property type="component" value="Chromosome"/>
</dbReference>
<evidence type="ECO:0000313" key="2">
    <source>
        <dbReference type="Proteomes" id="UP000515913"/>
    </source>
</evidence>
<dbReference type="KEGG" id="fho:H9Q81_01375"/>
<name>A0A7G9GXI7_9FUSO</name>
<dbReference type="RefSeq" id="WP_187422985.1">
    <property type="nucleotide sequence ID" value="NZ_CP060637.1"/>
</dbReference>
<dbReference type="Pfam" id="PF05489">
    <property type="entry name" value="Phage_tail_X"/>
    <property type="match status" value="1"/>
</dbReference>
<sequence length="72" mass="8185">MQEHNFNTYTTVPGDTWDLVAFKIFGDERFTGQLLKSNPSLTKLVILPPGLIIKLPKLNNTDENMEVSPPWL</sequence>
<dbReference type="EMBL" id="CP060637">
    <property type="protein sequence ID" value="QNM15519.1"/>
    <property type="molecule type" value="Genomic_DNA"/>
</dbReference>
<gene>
    <name evidence="1" type="ORF">H9Q81_01375</name>
</gene>
<reference evidence="1 2" key="1">
    <citation type="submission" date="2020-08" db="EMBL/GenBank/DDBJ databases">
        <authorList>
            <person name="Liu C."/>
            <person name="Sun Q."/>
        </authorList>
    </citation>
    <scope>NUCLEOTIDE SEQUENCE [LARGE SCALE GENOMIC DNA]</scope>
    <source>
        <strain evidence="1 2">NSJ-57</strain>
    </source>
</reference>
<dbReference type="InterPro" id="IPR008861">
    <property type="entry name" value="GpX-like"/>
</dbReference>
<dbReference type="AlphaFoldDB" id="A0A7G9GXI7"/>
<protein>
    <submittedName>
        <fullName evidence="1">Tail protein X</fullName>
    </submittedName>
</protein>
<organism evidence="1 2">
    <name type="scientific">Fusobacterium hominis</name>
    <dbReference type="NCBI Taxonomy" id="2764326"/>
    <lineage>
        <taxon>Bacteria</taxon>
        <taxon>Fusobacteriati</taxon>
        <taxon>Fusobacteriota</taxon>
        <taxon>Fusobacteriia</taxon>
        <taxon>Fusobacteriales</taxon>
        <taxon>Fusobacteriaceae</taxon>
        <taxon>Fusobacterium</taxon>
    </lineage>
</organism>
<keyword evidence="2" id="KW-1185">Reference proteome</keyword>
<evidence type="ECO:0000313" key="1">
    <source>
        <dbReference type="EMBL" id="QNM15519.1"/>
    </source>
</evidence>